<proteinExistence type="predicted"/>
<dbReference type="InterPro" id="IPR002104">
    <property type="entry name" value="Integrase_catalytic"/>
</dbReference>
<dbReference type="InterPro" id="IPR050090">
    <property type="entry name" value="Tyrosine_recombinase_XerCD"/>
</dbReference>
<dbReference type="PANTHER" id="PTHR30349:SF94">
    <property type="entry name" value="INTEGRASE_RECOMBINASE HI_1414-RELATED"/>
    <property type="match status" value="1"/>
</dbReference>
<keyword evidence="1" id="KW-0229">DNA integration</keyword>
<sequence>MGTITPRKRKDGSIGYTAQIRRKENGKVIYTEAETFDREAAARAWMEKREKALAAPGALESAKQEDPPLADVIDRYVREDKKGIGRTKTQVLNSIKAAPIGGRKCSTLKSPDYVDFARSLAVQPQTVSNYMSHLAAVVRVARPAWGYPLDEKELDDAIVVLRKLGMTDRSRNRDRRPTPEELDRILTYYTEMQARGRATIPMREIIVYAMFSTRRQEEITRIRIEDFEGDRQLVRDMKHPGQKKGNDTWCDVPPEAARIVEAVRPASGPIFPYNHRSISDSFTDACAFLSIEDLKFHDLRHEGTSRLFEMGWNIPHVAAVTGHRSWISLKRYTHLRHSGDRWAGWKWLDRLAPPKTEKS</sequence>
<dbReference type="EMBL" id="JAAEAM010000012">
    <property type="protein sequence ID" value="NDV73022.1"/>
    <property type="molecule type" value="Genomic_DNA"/>
</dbReference>
<dbReference type="PANTHER" id="PTHR30349">
    <property type="entry name" value="PHAGE INTEGRASE-RELATED"/>
    <property type="match status" value="1"/>
</dbReference>
<dbReference type="PROSITE" id="PS51898">
    <property type="entry name" value="TYR_RECOMBINASE"/>
    <property type="match status" value="1"/>
</dbReference>
<dbReference type="SUPFAM" id="SSF56349">
    <property type="entry name" value="DNA breaking-rejoining enzymes"/>
    <property type="match status" value="1"/>
</dbReference>
<reference evidence="4" key="1">
    <citation type="submission" date="2019-11" db="EMBL/GenBank/DDBJ databases">
        <title>Burkholderia cenocepacia CF.</title>
        <authorList>
            <person name="Vianna E.F."/>
            <person name="Marques E.A."/>
            <person name="Albano R.M."/>
            <person name="Leao R.S."/>
        </authorList>
    </citation>
    <scope>NUCLEOTIDE SEQUENCE</scope>
    <source>
        <strain evidence="4">MS-2140</strain>
    </source>
</reference>
<feature type="domain" description="Tyr recombinase" evidence="3">
    <location>
        <begin position="172"/>
        <end position="347"/>
    </location>
</feature>
<evidence type="ECO:0000259" key="3">
    <source>
        <dbReference type="PROSITE" id="PS51898"/>
    </source>
</evidence>
<evidence type="ECO:0000256" key="1">
    <source>
        <dbReference type="ARBA" id="ARBA00022908"/>
    </source>
</evidence>
<dbReference type="InterPro" id="IPR011010">
    <property type="entry name" value="DNA_brk_join_enz"/>
</dbReference>
<dbReference type="GO" id="GO:0006310">
    <property type="term" value="P:DNA recombination"/>
    <property type="evidence" value="ECO:0007669"/>
    <property type="project" value="UniProtKB-KW"/>
</dbReference>
<dbReference type="GO" id="GO:0003677">
    <property type="term" value="F:DNA binding"/>
    <property type="evidence" value="ECO:0007669"/>
    <property type="project" value="InterPro"/>
</dbReference>
<dbReference type="Pfam" id="PF00589">
    <property type="entry name" value="Phage_integrase"/>
    <property type="match status" value="1"/>
</dbReference>
<accession>A0A6B2ME81</accession>
<dbReference type="InterPro" id="IPR013762">
    <property type="entry name" value="Integrase-like_cat_sf"/>
</dbReference>
<organism evidence="4">
    <name type="scientific">Burkholderia cenocepacia</name>
    <dbReference type="NCBI Taxonomy" id="95486"/>
    <lineage>
        <taxon>Bacteria</taxon>
        <taxon>Pseudomonadati</taxon>
        <taxon>Pseudomonadota</taxon>
        <taxon>Betaproteobacteria</taxon>
        <taxon>Burkholderiales</taxon>
        <taxon>Burkholderiaceae</taxon>
        <taxon>Burkholderia</taxon>
        <taxon>Burkholderia cepacia complex</taxon>
    </lineage>
</organism>
<comment type="caution">
    <text evidence="4">The sequence shown here is derived from an EMBL/GenBank/DDBJ whole genome shotgun (WGS) entry which is preliminary data.</text>
</comment>
<dbReference type="GO" id="GO:0015074">
    <property type="term" value="P:DNA integration"/>
    <property type="evidence" value="ECO:0007669"/>
    <property type="project" value="UniProtKB-KW"/>
</dbReference>
<dbReference type="Gene3D" id="1.10.443.10">
    <property type="entry name" value="Intergrase catalytic core"/>
    <property type="match status" value="1"/>
</dbReference>
<protein>
    <submittedName>
        <fullName evidence="4">Tyrosine-type recombinase/integrase</fullName>
    </submittedName>
</protein>
<dbReference type="AlphaFoldDB" id="A0A6B2ME81"/>
<dbReference type="RefSeq" id="WP_163123834.1">
    <property type="nucleotide sequence ID" value="NZ_JAAEAM010000012.1"/>
</dbReference>
<name>A0A6B2ME81_9BURK</name>
<keyword evidence="2" id="KW-0233">DNA recombination</keyword>
<evidence type="ECO:0000313" key="4">
    <source>
        <dbReference type="EMBL" id="NDV73022.1"/>
    </source>
</evidence>
<gene>
    <name evidence="4" type="ORF">GFJ35_13150</name>
</gene>
<evidence type="ECO:0000256" key="2">
    <source>
        <dbReference type="ARBA" id="ARBA00023172"/>
    </source>
</evidence>